<protein>
    <submittedName>
        <fullName evidence="3">Uncharacterized protein</fullName>
    </submittedName>
</protein>
<keyword evidence="1" id="KW-0808">Transferase</keyword>
<dbReference type="AlphaFoldDB" id="A0AA37LE35"/>
<dbReference type="GeneID" id="73325848"/>
<evidence type="ECO:0000256" key="2">
    <source>
        <dbReference type="SAM" id="MobiDB-lite"/>
    </source>
</evidence>
<proteinExistence type="predicted"/>
<dbReference type="GO" id="GO:0016740">
    <property type="term" value="F:transferase activity"/>
    <property type="evidence" value="ECO:0007669"/>
    <property type="project" value="UniProtKB-KW"/>
</dbReference>
<comment type="caution">
    <text evidence="3">The sequence shown here is derived from an EMBL/GenBank/DDBJ whole genome shotgun (WGS) entry which is preliminary data.</text>
</comment>
<dbReference type="PANTHER" id="PTHR31896:SF64">
    <property type="entry name" value="TRICHOTHECENE 3-O-ACETYLTRANSFERASE"/>
    <property type="match status" value="1"/>
</dbReference>
<dbReference type="EMBL" id="BQXU01000011">
    <property type="protein sequence ID" value="GKT44865.1"/>
    <property type="molecule type" value="Genomic_DNA"/>
</dbReference>
<reference evidence="3 4" key="1">
    <citation type="submission" date="2022-03" db="EMBL/GenBank/DDBJ databases">
        <title>Genome data of Colletotrichum spp.</title>
        <authorList>
            <person name="Utami Y.D."/>
            <person name="Hiruma K."/>
        </authorList>
    </citation>
    <scope>NUCLEOTIDE SEQUENCE [LARGE SCALE GENOMIC DNA]</scope>
    <source>
        <strain evidence="3 4">MAFF 239500</strain>
    </source>
</reference>
<dbReference type="RefSeq" id="XP_049127215.1">
    <property type="nucleotide sequence ID" value="XM_049271258.1"/>
</dbReference>
<dbReference type="InterPro" id="IPR023213">
    <property type="entry name" value="CAT-like_dom_sf"/>
</dbReference>
<accession>A0AA37LE35</accession>
<organism evidence="3 4">
    <name type="scientific">Colletotrichum spaethianum</name>
    <dbReference type="NCBI Taxonomy" id="700344"/>
    <lineage>
        <taxon>Eukaryota</taxon>
        <taxon>Fungi</taxon>
        <taxon>Dikarya</taxon>
        <taxon>Ascomycota</taxon>
        <taxon>Pezizomycotina</taxon>
        <taxon>Sordariomycetes</taxon>
        <taxon>Hypocreomycetidae</taxon>
        <taxon>Glomerellales</taxon>
        <taxon>Glomerellaceae</taxon>
        <taxon>Colletotrichum</taxon>
        <taxon>Colletotrichum spaethianum species complex</taxon>
    </lineage>
</organism>
<dbReference type="Gene3D" id="3.30.559.10">
    <property type="entry name" value="Chloramphenicol acetyltransferase-like domain"/>
    <property type="match status" value="2"/>
</dbReference>
<dbReference type="PANTHER" id="PTHR31896">
    <property type="entry name" value="FAMILY REGULATORY PROTEIN, PUTATIVE (AFU_ORTHOLOGUE AFUA_3G14730)-RELATED"/>
    <property type="match status" value="1"/>
</dbReference>
<evidence type="ECO:0000313" key="3">
    <source>
        <dbReference type="EMBL" id="GKT44865.1"/>
    </source>
</evidence>
<name>A0AA37LE35_9PEZI</name>
<evidence type="ECO:0000313" key="4">
    <source>
        <dbReference type="Proteomes" id="UP001055115"/>
    </source>
</evidence>
<dbReference type="InterPro" id="IPR051283">
    <property type="entry name" value="Sec_Metabolite_Acyltrans"/>
</dbReference>
<dbReference type="Pfam" id="PF02458">
    <property type="entry name" value="Transferase"/>
    <property type="match status" value="1"/>
</dbReference>
<gene>
    <name evidence="3" type="ORF">ColSpa_05046</name>
</gene>
<keyword evidence="4" id="KW-1185">Reference proteome</keyword>
<sequence length="339" mass="37952">MSLPGASGNSSSEAISHALTPFGRAASRKYITRSFIFSFAEYQNHDYSEVAHAFVKMLENVLLRYPFLANHIKSDKHGLAELNPHPRPSPAPPEESTASNPPVPVDLTDLASELCKCQIHARRFQNGRIDFLEKEGFAPHWFRQENTCFILDDAEVDWEIGMPAMTVQADFLNSKTCNLILSFAVHHSLVDETSMNLIFQAFAADPPLSYAERNLAGYKLNLNKYRPTRPLAIDRIPEYEFDKATPIKWPNLESKPTNAIITITSARLNRLEVEVDGLLAHQGGGWRVSKLDCLSAWCWVAIIKSRLPGFGPKDEMCSATAVNVRPKLNPPLPETFFGE</sequence>
<dbReference type="Proteomes" id="UP001055115">
    <property type="component" value="Unassembled WGS sequence"/>
</dbReference>
<evidence type="ECO:0000256" key="1">
    <source>
        <dbReference type="ARBA" id="ARBA00022679"/>
    </source>
</evidence>
<feature type="region of interest" description="Disordered" evidence="2">
    <location>
        <begin position="78"/>
        <end position="102"/>
    </location>
</feature>